<dbReference type="EMBL" id="JAUFPT010000054">
    <property type="protein sequence ID" value="MDN3572101.1"/>
    <property type="molecule type" value="Genomic_DNA"/>
</dbReference>
<name>A0ABT8ARP3_9HYPH</name>
<reference evidence="2" key="1">
    <citation type="journal article" date="2019" name="Int. J. Syst. Evol. Microbiol.">
        <title>The Global Catalogue of Microorganisms (GCM) 10K type strain sequencing project: providing services to taxonomists for standard genome sequencing and annotation.</title>
        <authorList>
            <consortium name="The Broad Institute Genomics Platform"/>
            <consortium name="The Broad Institute Genome Sequencing Center for Infectious Disease"/>
            <person name="Wu L."/>
            <person name="Ma J."/>
        </authorList>
    </citation>
    <scope>NUCLEOTIDE SEQUENCE [LARGE SCALE GENOMIC DNA]</scope>
    <source>
        <strain evidence="2">CECT 7806</strain>
    </source>
</reference>
<dbReference type="Proteomes" id="UP001244297">
    <property type="component" value="Unassembled WGS sequence"/>
</dbReference>
<accession>A0ABT8ARP3</accession>
<sequence>MALTSVSAMASDADGDAEMVTAIARYEAVTTAFEEAEDEMYDAYQRCRDLGEVAIPGALYQRATDADLRLGDGHMQTKDGRRWYAQGNAEWLRSRPRMREVYRDPTEEECRRSRYKIGIDRIVEHHHWPEAQARADEIVAAWDWLTAERNGRKEASGSFAAERAVAAAQAEREAACAALVKVRGRTPRGVQLKAALVASWFATIEDMDGDIAAQGCPTYALALSVLRDVAYGAQPSSEGEA</sequence>
<dbReference type="RefSeq" id="WP_238287119.1">
    <property type="nucleotide sequence ID" value="NZ_BPQS01000008.1"/>
</dbReference>
<protein>
    <submittedName>
        <fullName evidence="1">Uncharacterized protein</fullName>
    </submittedName>
</protein>
<keyword evidence="2" id="KW-1185">Reference proteome</keyword>
<evidence type="ECO:0000313" key="1">
    <source>
        <dbReference type="EMBL" id="MDN3572101.1"/>
    </source>
</evidence>
<organism evidence="1 2">
    <name type="scientific">Methylobacterium longum</name>
    <dbReference type="NCBI Taxonomy" id="767694"/>
    <lineage>
        <taxon>Bacteria</taxon>
        <taxon>Pseudomonadati</taxon>
        <taxon>Pseudomonadota</taxon>
        <taxon>Alphaproteobacteria</taxon>
        <taxon>Hyphomicrobiales</taxon>
        <taxon>Methylobacteriaceae</taxon>
        <taxon>Methylobacterium</taxon>
    </lineage>
</organism>
<evidence type="ECO:0000313" key="2">
    <source>
        <dbReference type="Proteomes" id="UP001244297"/>
    </source>
</evidence>
<proteinExistence type="predicted"/>
<gene>
    <name evidence="1" type="ORF">QWZ18_15875</name>
</gene>
<comment type="caution">
    <text evidence="1">The sequence shown here is derived from an EMBL/GenBank/DDBJ whole genome shotgun (WGS) entry which is preliminary data.</text>
</comment>